<accession>A0A385AH33</accession>
<sequence length="276" mass="32472">MQSQEAFKVKESLDFLLDKTYQESGKYKKYHLAIEPKELKSKHGDYFWETAEIRIFNLSRRPAFTMLTCLHELAHHIQVVDTGNTDHTEAFYTRYYQLLVMSIALGWVNQADVLEEDDSPDRNKIQKLYGSVEDWTIPDLKIKNQFIITVKNGFPLKDYLRANDFEWFTLMQAWQKSVDSINEARLLEDILYKKDRRLGINVATNATAIFDIAYYLLVKNGYEQRKELRRLGYSWQAFSIKKCWVKQISSLDYKKEISKAQEVGLAPQLFVPKSRV</sequence>
<evidence type="ECO:0000313" key="2">
    <source>
        <dbReference type="Proteomes" id="UP000257607"/>
    </source>
</evidence>
<dbReference type="Proteomes" id="UP000257607">
    <property type="component" value="Plasmid p-1.1928_2"/>
</dbReference>
<keyword evidence="1" id="KW-0614">Plasmid</keyword>
<protein>
    <submittedName>
        <fullName evidence="1">Uncharacterized protein</fullName>
    </submittedName>
</protein>
<dbReference type="AlphaFoldDB" id="A0A385AH33"/>
<dbReference type="EMBL" id="CP031005">
    <property type="protein sequence ID" value="AXN36903.1"/>
    <property type="molecule type" value="Genomic_DNA"/>
</dbReference>
<geneLocation type="plasmid" evidence="1 2">
    <name>p-1.1928_2</name>
</geneLocation>
<organism evidence="1 2">
    <name type="scientific">Latilactobacillus curvatus</name>
    <name type="common">Lactobacillus curvatus</name>
    <dbReference type="NCBI Taxonomy" id="28038"/>
    <lineage>
        <taxon>Bacteria</taxon>
        <taxon>Bacillati</taxon>
        <taxon>Bacillota</taxon>
        <taxon>Bacilli</taxon>
        <taxon>Lactobacillales</taxon>
        <taxon>Lactobacillaceae</taxon>
        <taxon>Latilactobacillus</taxon>
    </lineage>
</organism>
<evidence type="ECO:0000313" key="1">
    <source>
        <dbReference type="EMBL" id="AXN36903.1"/>
    </source>
</evidence>
<gene>
    <name evidence="1" type="ORF">DT351_11180</name>
</gene>
<reference evidence="1 2" key="1">
    <citation type="submission" date="2018-07" db="EMBL/GenBank/DDBJ databases">
        <title>Lactobacillus curvatus genome sequence.</title>
        <authorList>
            <person name="Prechtl R."/>
        </authorList>
    </citation>
    <scope>NUCLEOTIDE SEQUENCE [LARGE SCALE GENOMIC DNA]</scope>
    <source>
        <strain evidence="1 2">TMW 1.1928</strain>
        <plasmid evidence="1 2">p-1.1928_2</plasmid>
    </source>
</reference>
<proteinExistence type="predicted"/>
<name>A0A385AH33_LATCU</name>